<keyword evidence="9" id="KW-0961">Cell wall biogenesis/degradation</keyword>
<sequence length="273" mass="29998">MRLYALSGALALSTAVNAALSDSSPWLLFSTAKFQDTLNTNQIQTSSAVLKHSKEILASCPTEHYLVVSQPGVHGAELGRTGSCAMPHLCRAIEDARVKSRFTVAEVVGHVTHPGIAQHIRESCAQKNKGVTVQHVDLVSIPREDRTSALFSNDATLASSLDAITSRNSFTIIFYSPPGEPVYEAEFSDSLHIEMKRDMHSMPMRRQDNDSKRDTRPLFEKYQFFTPGVFMGIVTTLILLSILSVGIRALSSLQVSYGAFEKENGPAAHKKYQ</sequence>
<keyword evidence="6" id="KW-0256">Endoplasmic reticulum</keyword>
<dbReference type="InterPro" id="IPR046756">
    <property type="entry name" value="VAS1/VOA1_TM"/>
</dbReference>
<evidence type="ECO:0000256" key="8">
    <source>
        <dbReference type="ARBA" id="ARBA00023136"/>
    </source>
</evidence>
<organism evidence="13 14">
    <name type="scientific">Ophiocordyceps australis</name>
    <dbReference type="NCBI Taxonomy" id="1399860"/>
    <lineage>
        <taxon>Eukaryota</taxon>
        <taxon>Fungi</taxon>
        <taxon>Dikarya</taxon>
        <taxon>Ascomycota</taxon>
        <taxon>Pezizomycotina</taxon>
        <taxon>Sordariomycetes</taxon>
        <taxon>Hypocreomycetidae</taxon>
        <taxon>Hypocreales</taxon>
        <taxon>Ophiocordycipitaceae</taxon>
        <taxon>Ophiocordyceps</taxon>
    </lineage>
</organism>
<dbReference type="AlphaFoldDB" id="A0A2C5YBQ9"/>
<evidence type="ECO:0000256" key="7">
    <source>
        <dbReference type="ARBA" id="ARBA00022989"/>
    </source>
</evidence>
<comment type="caution">
    <text evidence="13">The sequence shown here is derived from an EMBL/GenBank/DDBJ whole genome shotgun (WGS) entry which is preliminary data.</text>
</comment>
<dbReference type="Proteomes" id="UP000226192">
    <property type="component" value="Unassembled WGS sequence"/>
</dbReference>
<feature type="domain" description="V-type proton ATPase subunit S1/VOA1 transmembrane" evidence="12">
    <location>
        <begin position="223"/>
        <end position="262"/>
    </location>
</feature>
<evidence type="ECO:0000259" key="12">
    <source>
        <dbReference type="Pfam" id="PF20520"/>
    </source>
</evidence>
<keyword evidence="14" id="KW-1185">Reference proteome</keyword>
<dbReference type="OrthoDB" id="9985059at2759"/>
<protein>
    <recommendedName>
        <fullName evidence="3">Protein BIG1</fullName>
    </recommendedName>
</protein>
<reference evidence="13 14" key="1">
    <citation type="submission" date="2017-06" db="EMBL/GenBank/DDBJ databases">
        <title>Ant-infecting Ophiocordyceps genomes reveal a high diversity of potential behavioral manipulation genes and a possible major role for enterotoxins.</title>
        <authorList>
            <person name="De Bekker C."/>
            <person name="Evans H.C."/>
            <person name="Brachmann A."/>
            <person name="Hughes D.P."/>
        </authorList>
    </citation>
    <scope>NUCLEOTIDE SEQUENCE [LARGE SCALE GENOMIC DNA]</scope>
    <source>
        <strain evidence="13 14">Map64</strain>
    </source>
</reference>
<dbReference type="GO" id="GO:0071555">
    <property type="term" value="P:cell wall organization"/>
    <property type="evidence" value="ECO:0007669"/>
    <property type="project" value="UniProtKB-KW"/>
</dbReference>
<comment type="similarity">
    <text evidence="2">Belongs to the BIG1 family.</text>
</comment>
<dbReference type="GO" id="GO:0006078">
    <property type="term" value="P:(1-&gt;6)-beta-D-glucan biosynthetic process"/>
    <property type="evidence" value="ECO:0007669"/>
    <property type="project" value="TreeGrafter"/>
</dbReference>
<dbReference type="GO" id="GO:0009272">
    <property type="term" value="P:fungal-type cell wall biogenesis"/>
    <property type="evidence" value="ECO:0007669"/>
    <property type="project" value="TreeGrafter"/>
</dbReference>
<feature type="chain" id="PRO_5013333348" description="Protein BIG1" evidence="11">
    <location>
        <begin position="19"/>
        <end position="273"/>
    </location>
</feature>
<evidence type="ECO:0000313" key="14">
    <source>
        <dbReference type="Proteomes" id="UP000226192"/>
    </source>
</evidence>
<evidence type="ECO:0000256" key="6">
    <source>
        <dbReference type="ARBA" id="ARBA00022824"/>
    </source>
</evidence>
<dbReference type="STRING" id="1399860.A0A2C5YBQ9"/>
<evidence type="ECO:0000256" key="1">
    <source>
        <dbReference type="ARBA" id="ARBA00004115"/>
    </source>
</evidence>
<dbReference type="PANTHER" id="PTHR28285">
    <property type="entry name" value="PROTEIN BIG1"/>
    <property type="match status" value="1"/>
</dbReference>
<evidence type="ECO:0000256" key="5">
    <source>
        <dbReference type="ARBA" id="ARBA00022729"/>
    </source>
</evidence>
<evidence type="ECO:0000313" key="13">
    <source>
        <dbReference type="EMBL" id="PHH64900.1"/>
    </source>
</evidence>
<feature type="signal peptide" evidence="11">
    <location>
        <begin position="1"/>
        <end position="18"/>
    </location>
</feature>
<evidence type="ECO:0000256" key="9">
    <source>
        <dbReference type="ARBA" id="ARBA00023316"/>
    </source>
</evidence>
<dbReference type="Pfam" id="PF20520">
    <property type="entry name" value="Ac45-VOA1_TM"/>
    <property type="match status" value="1"/>
</dbReference>
<dbReference type="GO" id="GO:0005789">
    <property type="term" value="C:endoplasmic reticulum membrane"/>
    <property type="evidence" value="ECO:0007669"/>
    <property type="project" value="UniProtKB-SubCell"/>
</dbReference>
<evidence type="ECO:0000256" key="3">
    <source>
        <dbReference type="ARBA" id="ARBA00022089"/>
    </source>
</evidence>
<gene>
    <name evidence="13" type="ORF">CDD81_3757</name>
</gene>
<evidence type="ECO:0000256" key="2">
    <source>
        <dbReference type="ARBA" id="ARBA00008203"/>
    </source>
</evidence>
<accession>A0A2C5YBQ9</accession>
<evidence type="ECO:0000256" key="10">
    <source>
        <dbReference type="SAM" id="Phobius"/>
    </source>
</evidence>
<keyword evidence="7 10" id="KW-1133">Transmembrane helix</keyword>
<dbReference type="InterPro" id="IPR037654">
    <property type="entry name" value="Big1"/>
</dbReference>
<comment type="subcellular location">
    <subcellularLocation>
        <location evidence="1">Endoplasmic reticulum membrane</location>
        <topology evidence="1">Single-pass type I membrane protein</topology>
    </subcellularLocation>
</comment>
<keyword evidence="8 10" id="KW-0472">Membrane</keyword>
<dbReference type="EMBL" id="NJET01000024">
    <property type="protein sequence ID" value="PHH64900.1"/>
    <property type="molecule type" value="Genomic_DNA"/>
</dbReference>
<proteinExistence type="inferred from homology"/>
<keyword evidence="4 10" id="KW-0812">Transmembrane</keyword>
<name>A0A2C5YBQ9_9HYPO</name>
<evidence type="ECO:0000256" key="4">
    <source>
        <dbReference type="ARBA" id="ARBA00022692"/>
    </source>
</evidence>
<keyword evidence="5 11" id="KW-0732">Signal</keyword>
<feature type="transmembrane region" description="Helical" evidence="10">
    <location>
        <begin position="224"/>
        <end position="247"/>
    </location>
</feature>
<dbReference type="PANTHER" id="PTHR28285:SF1">
    <property type="entry name" value="PROTEIN BIG1"/>
    <property type="match status" value="1"/>
</dbReference>
<evidence type="ECO:0000256" key="11">
    <source>
        <dbReference type="SAM" id="SignalP"/>
    </source>
</evidence>